<organism evidence="8 9">
    <name type="scientific">Niallia nealsonii</name>
    <dbReference type="NCBI Taxonomy" id="115979"/>
    <lineage>
        <taxon>Bacteria</taxon>
        <taxon>Bacillati</taxon>
        <taxon>Bacillota</taxon>
        <taxon>Bacilli</taxon>
        <taxon>Bacillales</taxon>
        <taxon>Bacillaceae</taxon>
        <taxon>Niallia</taxon>
    </lineage>
</organism>
<gene>
    <name evidence="8" type="ORF">CWS01_08935</name>
</gene>
<dbReference type="GO" id="GO:0016491">
    <property type="term" value="F:oxidoreductase activity"/>
    <property type="evidence" value="ECO:0007669"/>
    <property type="project" value="UniProtKB-KW"/>
</dbReference>
<feature type="transmembrane region" description="Helical" evidence="6">
    <location>
        <begin position="17"/>
        <end position="36"/>
    </location>
</feature>
<keyword evidence="2" id="KW-0732">Signal</keyword>
<dbReference type="SUPFAM" id="SSF52833">
    <property type="entry name" value="Thioredoxin-like"/>
    <property type="match status" value="1"/>
</dbReference>
<dbReference type="PANTHER" id="PTHR13887:SF14">
    <property type="entry name" value="DISULFIDE BOND FORMATION PROTEIN D"/>
    <property type="match status" value="1"/>
</dbReference>
<keyword evidence="4" id="KW-1015">Disulfide bond</keyword>
<dbReference type="Proteomes" id="UP000233375">
    <property type="component" value="Unassembled WGS sequence"/>
</dbReference>
<evidence type="ECO:0000256" key="1">
    <source>
        <dbReference type="ARBA" id="ARBA00005791"/>
    </source>
</evidence>
<dbReference type="Pfam" id="PF13462">
    <property type="entry name" value="Thioredoxin_4"/>
    <property type="match status" value="1"/>
</dbReference>
<evidence type="ECO:0000259" key="7">
    <source>
        <dbReference type="PROSITE" id="PS51352"/>
    </source>
</evidence>
<evidence type="ECO:0000256" key="2">
    <source>
        <dbReference type="ARBA" id="ARBA00022729"/>
    </source>
</evidence>
<name>A0A2N0Z316_9BACI</name>
<keyword evidence="6" id="KW-1133">Transmembrane helix</keyword>
<dbReference type="RefSeq" id="WP_101176851.1">
    <property type="nucleotide sequence ID" value="NZ_PISE01000017.1"/>
</dbReference>
<accession>A0A2N0Z316</accession>
<keyword evidence="9" id="KW-1185">Reference proteome</keyword>
<feature type="domain" description="Thioredoxin" evidence="7">
    <location>
        <begin position="34"/>
        <end position="227"/>
    </location>
</feature>
<evidence type="ECO:0000256" key="3">
    <source>
        <dbReference type="ARBA" id="ARBA00023002"/>
    </source>
</evidence>
<evidence type="ECO:0000256" key="5">
    <source>
        <dbReference type="ARBA" id="ARBA00023284"/>
    </source>
</evidence>
<keyword evidence="6" id="KW-0472">Membrane</keyword>
<dbReference type="PANTHER" id="PTHR13887">
    <property type="entry name" value="GLUTATHIONE S-TRANSFERASE KAPPA"/>
    <property type="match status" value="1"/>
</dbReference>
<protein>
    <submittedName>
        <fullName evidence="8">Thiol-disulfide oxidoreductase</fullName>
    </submittedName>
</protein>
<dbReference type="AlphaFoldDB" id="A0A2N0Z316"/>
<reference evidence="8 9" key="1">
    <citation type="journal article" date="2003" name="Int. J. Syst. Evol. Microbiol.">
        <title>Bacillus nealsonii sp. nov., isolated from a spacecraft-assembly facility, whose spores are gamma-radiation resistant.</title>
        <authorList>
            <person name="Venkateswaran K."/>
            <person name="Kempf M."/>
            <person name="Chen F."/>
            <person name="Satomi M."/>
            <person name="Nicholson W."/>
            <person name="Kern R."/>
        </authorList>
    </citation>
    <scope>NUCLEOTIDE SEQUENCE [LARGE SCALE GENOMIC DNA]</scope>
    <source>
        <strain evidence="8 9">FO-92</strain>
    </source>
</reference>
<sequence length="227" mass="26197">MAKKQKKTAKKKQTSKFLYWMIGLVAVCIIGLVILANKPKDGFDFDYKDQPFLGEEAADVNIVEFGDYKCPVCKSFNQSFFPLIEKDFINTGKAKFYFMNYPFIHPVDSTRAAVFAEAVYAELGNDTFWKFHELLYEKQPDDTSKENVELNTEEFLTDTLKEVTSKENAEKVASVYKEENYQKRVDKDLSYVDTLNITGTPTIYVNGVKFEGKTYDEFREMVEKASK</sequence>
<dbReference type="InterPro" id="IPR013766">
    <property type="entry name" value="Thioredoxin_domain"/>
</dbReference>
<keyword evidence="6" id="KW-0812">Transmembrane</keyword>
<keyword evidence="3" id="KW-0560">Oxidoreductase</keyword>
<dbReference type="PROSITE" id="PS51352">
    <property type="entry name" value="THIOREDOXIN_2"/>
    <property type="match status" value="1"/>
</dbReference>
<evidence type="ECO:0000313" key="9">
    <source>
        <dbReference type="Proteomes" id="UP000233375"/>
    </source>
</evidence>
<dbReference type="Gene3D" id="3.40.30.10">
    <property type="entry name" value="Glutaredoxin"/>
    <property type="match status" value="1"/>
</dbReference>
<dbReference type="InterPro" id="IPR012336">
    <property type="entry name" value="Thioredoxin-like_fold"/>
</dbReference>
<proteinExistence type="inferred from homology"/>
<evidence type="ECO:0000256" key="6">
    <source>
        <dbReference type="SAM" id="Phobius"/>
    </source>
</evidence>
<evidence type="ECO:0000313" key="8">
    <source>
        <dbReference type="EMBL" id="PKG23887.1"/>
    </source>
</evidence>
<comment type="caution">
    <text evidence="8">The sequence shown here is derived from an EMBL/GenBank/DDBJ whole genome shotgun (WGS) entry which is preliminary data.</text>
</comment>
<comment type="similarity">
    <text evidence="1">Belongs to the thioredoxin family. DsbA subfamily.</text>
</comment>
<evidence type="ECO:0000256" key="4">
    <source>
        <dbReference type="ARBA" id="ARBA00023157"/>
    </source>
</evidence>
<dbReference type="EMBL" id="PISE01000017">
    <property type="protein sequence ID" value="PKG23887.1"/>
    <property type="molecule type" value="Genomic_DNA"/>
</dbReference>
<keyword evidence="5" id="KW-0676">Redox-active center</keyword>
<dbReference type="OrthoDB" id="117402at2"/>
<dbReference type="InterPro" id="IPR036249">
    <property type="entry name" value="Thioredoxin-like_sf"/>
</dbReference>